<evidence type="ECO:0000313" key="2">
    <source>
        <dbReference type="EMBL" id="APQ42356.1"/>
    </source>
</evidence>
<reference evidence="2 3" key="1">
    <citation type="submission" date="2016-11" db="EMBL/GenBank/DDBJ databases">
        <authorList>
            <person name="Cheung S."/>
            <person name="Hausler R."/>
            <person name="Pastore C.F."/>
            <person name="Perone H."/>
            <person name="Scheidt D."/>
            <person name="Zheng J.C."/>
            <person name="Garlena R.A."/>
            <person name="Russell D.A."/>
            <person name="Pope W.H."/>
            <person name="Jacobs-Sera D."/>
            <person name="Hatfull G.F."/>
        </authorList>
    </citation>
    <scope>NUCLEOTIDE SEQUENCE [LARGE SCALE GENOMIC DNA]</scope>
</reference>
<accession>A0A1L6BZ34</accession>
<name>A0A1L6BZ34_9CAUD</name>
<organism evidence="2 3">
    <name type="scientific">Mycobacterium phage Rich</name>
    <dbReference type="NCBI Taxonomy" id="1927021"/>
    <lineage>
        <taxon>Viruses</taxon>
        <taxon>Duplodnaviria</taxon>
        <taxon>Heunggongvirae</taxon>
        <taxon>Uroviricota</taxon>
        <taxon>Caudoviricetes</taxon>
        <taxon>Bclasvirinae</taxon>
        <taxon>Acadianvirus</taxon>
        <taxon>Acadianvirus baee</taxon>
    </lineage>
</organism>
<protein>
    <submittedName>
        <fullName evidence="2">Uncharacterized protein</fullName>
    </submittedName>
</protein>
<proteinExistence type="predicted"/>
<feature type="region of interest" description="Disordered" evidence="1">
    <location>
        <begin position="1"/>
        <end position="20"/>
    </location>
</feature>
<sequence length="20" mass="2206">MSESEGEKATNVNGSPFERH</sequence>
<evidence type="ECO:0000256" key="1">
    <source>
        <dbReference type="SAM" id="MobiDB-lite"/>
    </source>
</evidence>
<gene>
    <name evidence="2" type="primary">86</name>
    <name evidence="2" type="ORF">PBI_RICH_86</name>
</gene>
<dbReference type="EMBL" id="KY224000">
    <property type="protein sequence ID" value="APQ42356.1"/>
    <property type="molecule type" value="Genomic_DNA"/>
</dbReference>
<evidence type="ECO:0000313" key="3">
    <source>
        <dbReference type="Proteomes" id="UP000225176"/>
    </source>
</evidence>
<dbReference type="Proteomes" id="UP000225176">
    <property type="component" value="Segment"/>
</dbReference>